<proteinExistence type="predicted"/>
<evidence type="ECO:0008006" key="4">
    <source>
        <dbReference type="Google" id="ProtNLM"/>
    </source>
</evidence>
<sequence length="145" mass="15245">MNSTPDGQNTSRPNSSTPSNSSSDPTAPFVAPTPAALALDCPDGDGQIISDLYIPTGRTFRYQVTCGKDCQVKNIFPIWAYSLDMCMQACANMNAYNATDLACGAVAFRADMANVTSLGGNCFLKTGCDSVSQNADVAHAVLLSF</sequence>
<dbReference type="Proteomes" id="UP000235371">
    <property type="component" value="Unassembled WGS sequence"/>
</dbReference>
<dbReference type="EMBL" id="KZ613912">
    <property type="protein sequence ID" value="PMD51445.1"/>
    <property type="molecule type" value="Genomic_DNA"/>
</dbReference>
<dbReference type="OrthoDB" id="3559274at2759"/>
<evidence type="ECO:0000313" key="2">
    <source>
        <dbReference type="EMBL" id="PMD51445.1"/>
    </source>
</evidence>
<reference evidence="2 3" key="1">
    <citation type="submission" date="2016-04" db="EMBL/GenBank/DDBJ databases">
        <title>A degradative enzymes factory behind the ericoid mycorrhizal symbiosis.</title>
        <authorList>
            <consortium name="DOE Joint Genome Institute"/>
            <person name="Martino E."/>
            <person name="Morin E."/>
            <person name="Grelet G."/>
            <person name="Kuo A."/>
            <person name="Kohler A."/>
            <person name="Daghino S."/>
            <person name="Barry K."/>
            <person name="Choi C."/>
            <person name="Cichocki N."/>
            <person name="Clum A."/>
            <person name="Copeland A."/>
            <person name="Hainaut M."/>
            <person name="Haridas S."/>
            <person name="Labutti K."/>
            <person name="Lindquist E."/>
            <person name="Lipzen A."/>
            <person name="Khouja H.-R."/>
            <person name="Murat C."/>
            <person name="Ohm R."/>
            <person name="Olson A."/>
            <person name="Spatafora J."/>
            <person name="Veneault-Fourrey C."/>
            <person name="Henrissat B."/>
            <person name="Grigoriev I."/>
            <person name="Martin F."/>
            <person name="Perotto S."/>
        </authorList>
    </citation>
    <scope>NUCLEOTIDE SEQUENCE [LARGE SCALE GENOMIC DNA]</scope>
    <source>
        <strain evidence="2 3">E</strain>
    </source>
</reference>
<evidence type="ECO:0000256" key="1">
    <source>
        <dbReference type="SAM" id="MobiDB-lite"/>
    </source>
</evidence>
<dbReference type="AlphaFoldDB" id="A0A2J6SL08"/>
<accession>A0A2J6SL08</accession>
<organism evidence="2 3">
    <name type="scientific">Hyaloscypha bicolor E</name>
    <dbReference type="NCBI Taxonomy" id="1095630"/>
    <lineage>
        <taxon>Eukaryota</taxon>
        <taxon>Fungi</taxon>
        <taxon>Dikarya</taxon>
        <taxon>Ascomycota</taxon>
        <taxon>Pezizomycotina</taxon>
        <taxon>Leotiomycetes</taxon>
        <taxon>Helotiales</taxon>
        <taxon>Hyaloscyphaceae</taxon>
        <taxon>Hyaloscypha</taxon>
        <taxon>Hyaloscypha bicolor</taxon>
    </lineage>
</organism>
<dbReference type="InParanoid" id="A0A2J6SL08"/>
<evidence type="ECO:0000313" key="3">
    <source>
        <dbReference type="Proteomes" id="UP000235371"/>
    </source>
</evidence>
<name>A0A2J6SL08_9HELO</name>
<gene>
    <name evidence="2" type="ORF">K444DRAFT_620556</name>
</gene>
<dbReference type="RefSeq" id="XP_024728349.1">
    <property type="nucleotide sequence ID" value="XM_024881731.1"/>
</dbReference>
<dbReference type="GeneID" id="36589808"/>
<keyword evidence="3" id="KW-1185">Reference proteome</keyword>
<feature type="compositionally biased region" description="Low complexity" evidence="1">
    <location>
        <begin position="9"/>
        <end position="27"/>
    </location>
</feature>
<protein>
    <recommendedName>
        <fullName evidence="4">Apple domain-containing protein</fullName>
    </recommendedName>
</protein>
<feature type="region of interest" description="Disordered" evidence="1">
    <location>
        <begin position="1"/>
        <end position="27"/>
    </location>
</feature>